<evidence type="ECO:0000313" key="13">
    <source>
        <dbReference type="EMBL" id="CAG8619397.1"/>
    </source>
</evidence>
<evidence type="ECO:0000256" key="1">
    <source>
        <dbReference type="ARBA" id="ARBA00000185"/>
    </source>
</evidence>
<accession>A0A9N9GQT4</accession>
<dbReference type="AlphaFoldDB" id="A0A9N9GQT4"/>
<sequence>MVTAPLAPRVKKTEETYQKVTQIEHIVKRPDTYIGSVQVVNDARWVFDKNKEAMTHRLVTFVPGLYKIFDEILVNAADNKIRDPSMDTIKVTIDAADNTISIHNNGQGIPVEVHKKENVYVPELIFGHLLTSSNYDDDEKKVTGGRNGYGAKLYIMGQMSQPKLTTASKKEDFTRITFKPDLGKFGMTTIDKDTEALLVKLVYDLAGSEDEGTKPTLITKILTIDGKLVFASVMGPTDQLVREITETIKKKFKQITPPKPSQIKNHLWIFLNCLIENLAFDSQTKDTLTLQRSAFGSTAVLSDAFVKKMLKTNIIDNIAKLMKVKQEQQLRKTDGWYSKWVKVYIDSNGRRFCKGIGCQRVVNCWKRSFRGISLRGKLLNVREANLKQVSENQEINNIKQILGLQHRKEYKGTESLRYGSLMVMTDQDHDSSHIKGLLINFLEHYYPSLLKLSGFLFEFITPIVKNMKHGKRPTTVEKARISNTTRIWARALATTLENNNIAH</sequence>
<organism evidence="13 14">
    <name type="scientific">Paraglomus occultum</name>
    <dbReference type="NCBI Taxonomy" id="144539"/>
    <lineage>
        <taxon>Eukaryota</taxon>
        <taxon>Fungi</taxon>
        <taxon>Fungi incertae sedis</taxon>
        <taxon>Mucoromycota</taxon>
        <taxon>Glomeromycotina</taxon>
        <taxon>Glomeromycetes</taxon>
        <taxon>Paraglomerales</taxon>
        <taxon>Paraglomeraceae</taxon>
        <taxon>Paraglomus</taxon>
    </lineage>
</organism>
<comment type="subunit">
    <text evidence="10">Homodimer.</text>
</comment>
<evidence type="ECO:0000256" key="5">
    <source>
        <dbReference type="ARBA" id="ARBA00022741"/>
    </source>
</evidence>
<evidence type="ECO:0000256" key="4">
    <source>
        <dbReference type="ARBA" id="ARBA00011080"/>
    </source>
</evidence>
<keyword evidence="6 10" id="KW-0067">ATP-binding</keyword>
<dbReference type="Gene3D" id="3.30.565.10">
    <property type="entry name" value="Histidine kinase-like ATPase, C-terminal domain"/>
    <property type="match status" value="2"/>
</dbReference>
<evidence type="ECO:0000256" key="8">
    <source>
        <dbReference type="ARBA" id="ARBA00023125"/>
    </source>
</evidence>
<dbReference type="InterPro" id="IPR013506">
    <property type="entry name" value="Topo_IIA_bsu_dom2"/>
</dbReference>
<dbReference type="InterPro" id="IPR014721">
    <property type="entry name" value="Ribsml_uS5_D2-typ_fold_subgr"/>
</dbReference>
<dbReference type="InterPro" id="IPR001154">
    <property type="entry name" value="TopoII_euk"/>
</dbReference>
<dbReference type="GO" id="GO:0006265">
    <property type="term" value="P:DNA topological change"/>
    <property type="evidence" value="ECO:0007669"/>
    <property type="project" value="UniProtKB-UniRule"/>
</dbReference>
<dbReference type="GO" id="GO:0003918">
    <property type="term" value="F:DNA topoisomerase type II (double strand cut, ATP-hydrolyzing) activity"/>
    <property type="evidence" value="ECO:0007669"/>
    <property type="project" value="UniProtKB-UniRule"/>
</dbReference>
<evidence type="ECO:0000256" key="7">
    <source>
        <dbReference type="ARBA" id="ARBA00023029"/>
    </source>
</evidence>
<dbReference type="OrthoDB" id="276498at2759"/>
<comment type="catalytic activity">
    <reaction evidence="1 10">
        <text>ATP-dependent breakage, passage and rejoining of double-stranded DNA.</text>
        <dbReference type="EC" id="5.6.2.2"/>
    </reaction>
</comment>
<comment type="function">
    <text evidence="10">Control of topological states of DNA by transient breakage and subsequent rejoining of DNA strands. Topoisomerase II makes double-strand breaks.</text>
</comment>
<dbReference type="Pfam" id="PF02518">
    <property type="entry name" value="HATPase_c"/>
    <property type="match status" value="1"/>
</dbReference>
<dbReference type="Proteomes" id="UP000789572">
    <property type="component" value="Unassembled WGS sequence"/>
</dbReference>
<dbReference type="GO" id="GO:0000819">
    <property type="term" value="P:sister chromatid segregation"/>
    <property type="evidence" value="ECO:0007669"/>
    <property type="project" value="TreeGrafter"/>
</dbReference>
<proteinExistence type="inferred from homology"/>
<keyword evidence="14" id="KW-1185">Reference proteome</keyword>
<evidence type="ECO:0000256" key="3">
    <source>
        <dbReference type="ARBA" id="ARBA00001946"/>
    </source>
</evidence>
<dbReference type="SMART" id="SM00433">
    <property type="entry name" value="TOP2c"/>
    <property type="match status" value="1"/>
</dbReference>
<comment type="similarity">
    <text evidence="4 10">Belongs to the type II topoisomerase family.</text>
</comment>
<dbReference type="InterPro" id="IPR001241">
    <property type="entry name" value="Topo_IIA"/>
</dbReference>
<evidence type="ECO:0000256" key="2">
    <source>
        <dbReference type="ARBA" id="ARBA00001913"/>
    </source>
</evidence>
<comment type="cofactor">
    <cofactor evidence="2">
        <name>Ca(2+)</name>
        <dbReference type="ChEBI" id="CHEBI:29108"/>
    </cofactor>
</comment>
<dbReference type="FunFam" id="3.40.50.670:FF:000001">
    <property type="entry name" value="DNA topoisomerase 2"/>
    <property type="match status" value="1"/>
</dbReference>
<dbReference type="InterPro" id="IPR020568">
    <property type="entry name" value="Ribosomal_Su5_D2-typ_SF"/>
</dbReference>
<dbReference type="InterPro" id="IPR013759">
    <property type="entry name" value="Topo_IIA_B_C"/>
</dbReference>
<gene>
    <name evidence="13" type="ORF">POCULU_LOCUS8344</name>
</gene>
<evidence type="ECO:0000313" key="14">
    <source>
        <dbReference type="Proteomes" id="UP000789572"/>
    </source>
</evidence>
<feature type="domain" description="Histidine kinase/HSP90-like ATPase" evidence="12">
    <location>
        <begin position="65"/>
        <end position="182"/>
    </location>
</feature>
<keyword evidence="8 10" id="KW-0238">DNA-binding</keyword>
<name>A0A9N9GQT4_9GLOM</name>
<dbReference type="InterPro" id="IPR003594">
    <property type="entry name" value="HATPase_dom"/>
</dbReference>
<dbReference type="GO" id="GO:0003677">
    <property type="term" value="F:DNA binding"/>
    <property type="evidence" value="ECO:0007669"/>
    <property type="project" value="UniProtKB-UniRule"/>
</dbReference>
<dbReference type="InterPro" id="IPR050634">
    <property type="entry name" value="DNA_Topoisomerase_II"/>
</dbReference>
<evidence type="ECO:0000259" key="12">
    <source>
        <dbReference type="Pfam" id="PF02518"/>
    </source>
</evidence>
<dbReference type="SUPFAM" id="SSF56719">
    <property type="entry name" value="Type II DNA topoisomerase"/>
    <property type="match status" value="1"/>
</dbReference>
<dbReference type="PRINTS" id="PR01158">
    <property type="entry name" value="TOPISMRASEII"/>
</dbReference>
<dbReference type="EC" id="5.6.2.2" evidence="10"/>
<dbReference type="InterPro" id="IPR036890">
    <property type="entry name" value="HATPase_C_sf"/>
</dbReference>
<evidence type="ECO:0000256" key="10">
    <source>
        <dbReference type="RuleBase" id="RU362094"/>
    </source>
</evidence>
<dbReference type="Pfam" id="PF00204">
    <property type="entry name" value="DNA_gyraseB"/>
    <property type="match status" value="1"/>
</dbReference>
<dbReference type="GO" id="GO:0005524">
    <property type="term" value="F:ATP binding"/>
    <property type="evidence" value="ECO:0007669"/>
    <property type="project" value="UniProtKB-UniRule"/>
</dbReference>
<dbReference type="SUPFAM" id="SSF54211">
    <property type="entry name" value="Ribosomal protein S5 domain 2-like"/>
    <property type="match status" value="1"/>
</dbReference>
<feature type="domain" description="DNA topoisomerase type IIA subunit B" evidence="11">
    <location>
        <begin position="235"/>
        <end position="332"/>
    </location>
</feature>
<keyword evidence="7 10" id="KW-0799">Topoisomerase</keyword>
<dbReference type="PANTHER" id="PTHR10169">
    <property type="entry name" value="DNA TOPOISOMERASE/GYRASE"/>
    <property type="match status" value="1"/>
</dbReference>
<keyword evidence="5 10" id="KW-0547">Nucleotide-binding</keyword>
<dbReference type="GO" id="GO:0000712">
    <property type="term" value="P:resolution of meiotic recombination intermediates"/>
    <property type="evidence" value="ECO:0007669"/>
    <property type="project" value="TreeGrafter"/>
</dbReference>
<evidence type="ECO:0000256" key="6">
    <source>
        <dbReference type="ARBA" id="ARBA00022840"/>
    </source>
</evidence>
<protein>
    <recommendedName>
        <fullName evidence="10">DNA topoisomerase 2</fullName>
        <ecNumber evidence="10">5.6.2.2</ecNumber>
    </recommendedName>
</protein>
<dbReference type="Gene3D" id="3.40.50.670">
    <property type="match status" value="1"/>
</dbReference>
<keyword evidence="9 10" id="KW-0413">Isomerase</keyword>
<reference evidence="13" key="1">
    <citation type="submission" date="2021-06" db="EMBL/GenBank/DDBJ databases">
        <authorList>
            <person name="Kallberg Y."/>
            <person name="Tangrot J."/>
            <person name="Rosling A."/>
        </authorList>
    </citation>
    <scope>NUCLEOTIDE SEQUENCE</scope>
    <source>
        <strain evidence="13">IA702</strain>
    </source>
</reference>
<dbReference type="GO" id="GO:0005634">
    <property type="term" value="C:nucleus"/>
    <property type="evidence" value="ECO:0007669"/>
    <property type="project" value="TreeGrafter"/>
</dbReference>
<dbReference type="PANTHER" id="PTHR10169:SF38">
    <property type="entry name" value="DNA TOPOISOMERASE 2"/>
    <property type="match status" value="1"/>
</dbReference>
<evidence type="ECO:0000256" key="9">
    <source>
        <dbReference type="ARBA" id="ARBA00023235"/>
    </source>
</evidence>
<comment type="cofactor">
    <cofactor evidence="3">
        <name>Mg(2+)</name>
        <dbReference type="ChEBI" id="CHEBI:18420"/>
    </cofactor>
</comment>
<comment type="caution">
    <text evidence="13">The sequence shown here is derived from an EMBL/GenBank/DDBJ whole genome shotgun (WGS) entry which is preliminary data.</text>
</comment>
<dbReference type="InterPro" id="IPR013760">
    <property type="entry name" value="Topo_IIA-like_dom_sf"/>
</dbReference>
<dbReference type="SUPFAM" id="SSF55874">
    <property type="entry name" value="ATPase domain of HSP90 chaperone/DNA topoisomerase II/histidine kinase"/>
    <property type="match status" value="1"/>
</dbReference>
<evidence type="ECO:0000259" key="11">
    <source>
        <dbReference type="Pfam" id="PF00204"/>
    </source>
</evidence>
<dbReference type="Gene3D" id="3.30.230.10">
    <property type="match status" value="1"/>
</dbReference>
<dbReference type="PRINTS" id="PR00418">
    <property type="entry name" value="TPI2FAMILY"/>
</dbReference>
<dbReference type="EMBL" id="CAJVPJ010002358">
    <property type="protein sequence ID" value="CAG8619397.1"/>
    <property type="molecule type" value="Genomic_DNA"/>
</dbReference>